<name>A0A1Z5JCE0_FISSO</name>
<dbReference type="EMBL" id="BDSP01000041">
    <property type="protein sequence ID" value="GAX11562.1"/>
    <property type="molecule type" value="Genomic_DNA"/>
</dbReference>
<dbReference type="Proteomes" id="UP000198406">
    <property type="component" value="Unassembled WGS sequence"/>
</dbReference>
<reference evidence="1 2" key="1">
    <citation type="journal article" date="2015" name="Plant Cell">
        <title>Oil accumulation by the oleaginous diatom Fistulifera solaris as revealed by the genome and transcriptome.</title>
        <authorList>
            <person name="Tanaka T."/>
            <person name="Maeda Y."/>
            <person name="Veluchamy A."/>
            <person name="Tanaka M."/>
            <person name="Abida H."/>
            <person name="Marechal E."/>
            <person name="Bowler C."/>
            <person name="Muto M."/>
            <person name="Sunaga Y."/>
            <person name="Tanaka M."/>
            <person name="Yoshino T."/>
            <person name="Taniguchi T."/>
            <person name="Fukuda Y."/>
            <person name="Nemoto M."/>
            <person name="Matsumoto M."/>
            <person name="Wong P.S."/>
            <person name="Aburatani S."/>
            <person name="Fujibuchi W."/>
        </authorList>
    </citation>
    <scope>NUCLEOTIDE SEQUENCE [LARGE SCALE GENOMIC DNA]</scope>
    <source>
        <strain evidence="1 2">JPCC DA0580</strain>
    </source>
</reference>
<accession>A0A1Z5JCE0</accession>
<comment type="caution">
    <text evidence="1">The sequence shown here is derived from an EMBL/GenBank/DDBJ whole genome shotgun (WGS) entry which is preliminary data.</text>
</comment>
<evidence type="ECO:0000313" key="2">
    <source>
        <dbReference type="Proteomes" id="UP000198406"/>
    </source>
</evidence>
<protein>
    <submittedName>
        <fullName evidence="1">Uncharacterized protein</fullName>
    </submittedName>
</protein>
<dbReference type="InParanoid" id="A0A1Z5JCE0"/>
<sequence>MTAFTNSTAAAIRKAPDSVVPSDVCAASEGATGANSVRVGTTGESAGVLTLGAAGYSTGADRSEHFKYSV</sequence>
<proteinExistence type="predicted"/>
<evidence type="ECO:0000313" key="1">
    <source>
        <dbReference type="EMBL" id="GAX11562.1"/>
    </source>
</evidence>
<organism evidence="1 2">
    <name type="scientific">Fistulifera solaris</name>
    <name type="common">Oleaginous diatom</name>
    <dbReference type="NCBI Taxonomy" id="1519565"/>
    <lineage>
        <taxon>Eukaryota</taxon>
        <taxon>Sar</taxon>
        <taxon>Stramenopiles</taxon>
        <taxon>Ochrophyta</taxon>
        <taxon>Bacillariophyta</taxon>
        <taxon>Bacillariophyceae</taxon>
        <taxon>Bacillariophycidae</taxon>
        <taxon>Naviculales</taxon>
        <taxon>Naviculaceae</taxon>
        <taxon>Fistulifera</taxon>
    </lineage>
</organism>
<gene>
    <name evidence="1" type="ORF">FisN_22Lu267</name>
</gene>
<keyword evidence="2" id="KW-1185">Reference proteome</keyword>
<dbReference type="AlphaFoldDB" id="A0A1Z5JCE0"/>